<dbReference type="EMBL" id="BAAANT010000032">
    <property type="protein sequence ID" value="GAA2151739.1"/>
    <property type="molecule type" value="Genomic_DNA"/>
</dbReference>
<organism evidence="2 3">
    <name type="scientific">Kitasatospora kazusensis</name>
    <dbReference type="NCBI Taxonomy" id="407974"/>
    <lineage>
        <taxon>Bacteria</taxon>
        <taxon>Bacillati</taxon>
        <taxon>Actinomycetota</taxon>
        <taxon>Actinomycetes</taxon>
        <taxon>Kitasatosporales</taxon>
        <taxon>Streptomycetaceae</taxon>
        <taxon>Kitasatospora</taxon>
    </lineage>
</organism>
<evidence type="ECO:0000313" key="3">
    <source>
        <dbReference type="Proteomes" id="UP001422759"/>
    </source>
</evidence>
<keyword evidence="3" id="KW-1185">Reference proteome</keyword>
<comment type="similarity">
    <text evidence="1">Belongs to the enoyl-CoA hydratase/isomerase family.</text>
</comment>
<dbReference type="InterPro" id="IPR014748">
    <property type="entry name" value="Enoyl-CoA_hydra_C"/>
</dbReference>
<gene>
    <name evidence="2" type="ORF">GCM10009760_47480</name>
</gene>
<dbReference type="CDD" id="cd06558">
    <property type="entry name" value="crotonase-like"/>
    <property type="match status" value="1"/>
</dbReference>
<protein>
    <submittedName>
        <fullName evidence="2">Enoyl-CoA hydratase family protein</fullName>
    </submittedName>
</protein>
<dbReference type="PANTHER" id="PTHR42964:SF1">
    <property type="entry name" value="POLYKETIDE BIOSYNTHESIS ENOYL-COA HYDRATASE PKSH-RELATED"/>
    <property type="match status" value="1"/>
</dbReference>
<comment type="caution">
    <text evidence="2">The sequence shown here is derived from an EMBL/GenBank/DDBJ whole genome shotgun (WGS) entry which is preliminary data.</text>
</comment>
<dbReference type="Pfam" id="PF00378">
    <property type="entry name" value="ECH_1"/>
    <property type="match status" value="1"/>
</dbReference>
<name>A0ABP5LVP3_9ACTN</name>
<evidence type="ECO:0000313" key="2">
    <source>
        <dbReference type="EMBL" id="GAA2151739.1"/>
    </source>
</evidence>
<dbReference type="PANTHER" id="PTHR42964">
    <property type="entry name" value="ENOYL-COA HYDRATASE"/>
    <property type="match status" value="1"/>
</dbReference>
<accession>A0ABP5LVP3</accession>
<dbReference type="SUPFAM" id="SSF52096">
    <property type="entry name" value="ClpP/crotonase"/>
    <property type="match status" value="1"/>
</dbReference>
<dbReference type="Gene3D" id="3.90.226.10">
    <property type="entry name" value="2-enoyl-CoA Hydratase, Chain A, domain 1"/>
    <property type="match status" value="1"/>
</dbReference>
<dbReference type="RefSeq" id="WP_344467959.1">
    <property type="nucleotide sequence ID" value="NZ_BAAANT010000032.1"/>
</dbReference>
<dbReference type="Gene3D" id="1.10.12.10">
    <property type="entry name" value="Lyase 2-enoyl-coa Hydratase, Chain A, domain 2"/>
    <property type="match status" value="1"/>
</dbReference>
<sequence>MTREVPFVRITSADAVTTLELDSPHNRNALSTRLMAELKKGLADAAADPAVRAVVLGHTGKVFCAGADLSEATGSDPTVGPRGLVDIQRAIVDCPKPVIAVVDGHVRAGGLGLLGAADIVIAGPLSTFAFTEVRLGLAPAVISLPLRPKLTSRAVSRYYLTGETFDAAEAARIGLITEAAEDPAAVLKTVLDAVRLGSPQGLAESKRLANAEVAASFDRDAEERVLQSARLFGSPEAQEGMRAFLERRPAPWAAV</sequence>
<dbReference type="InterPro" id="IPR001753">
    <property type="entry name" value="Enoyl-CoA_hydra/iso"/>
</dbReference>
<reference evidence="3" key="1">
    <citation type="journal article" date="2019" name="Int. J. Syst. Evol. Microbiol.">
        <title>The Global Catalogue of Microorganisms (GCM) 10K type strain sequencing project: providing services to taxonomists for standard genome sequencing and annotation.</title>
        <authorList>
            <consortium name="The Broad Institute Genomics Platform"/>
            <consortium name="The Broad Institute Genome Sequencing Center for Infectious Disease"/>
            <person name="Wu L."/>
            <person name="Ma J."/>
        </authorList>
    </citation>
    <scope>NUCLEOTIDE SEQUENCE [LARGE SCALE GENOMIC DNA]</scope>
    <source>
        <strain evidence="3">JCM 14560</strain>
    </source>
</reference>
<proteinExistence type="inferred from homology"/>
<evidence type="ECO:0000256" key="1">
    <source>
        <dbReference type="ARBA" id="ARBA00005254"/>
    </source>
</evidence>
<dbReference type="InterPro" id="IPR029045">
    <property type="entry name" value="ClpP/crotonase-like_dom_sf"/>
</dbReference>
<dbReference type="NCBIfam" id="NF005879">
    <property type="entry name" value="PRK07827.1"/>
    <property type="match status" value="1"/>
</dbReference>
<dbReference type="InterPro" id="IPR051683">
    <property type="entry name" value="Enoyl-CoA_Hydratase/Isomerase"/>
</dbReference>
<dbReference type="Proteomes" id="UP001422759">
    <property type="component" value="Unassembled WGS sequence"/>
</dbReference>